<evidence type="ECO:0000313" key="3">
    <source>
        <dbReference type="Proteomes" id="UP000297966"/>
    </source>
</evidence>
<evidence type="ECO:0000313" key="2">
    <source>
        <dbReference type="EMBL" id="TFV42320.1"/>
    </source>
</evidence>
<keyword evidence="3" id="KW-1185">Reference proteome</keyword>
<feature type="region of interest" description="Disordered" evidence="1">
    <location>
        <begin position="1"/>
        <end position="86"/>
    </location>
</feature>
<gene>
    <name evidence="2" type="ORF">E4K65_34155</name>
</gene>
<name>A0A4Y9LFE9_9BRAD</name>
<dbReference type="AlphaFoldDB" id="A0A4Y9LFE9"/>
<dbReference type="Proteomes" id="UP000297966">
    <property type="component" value="Unassembled WGS sequence"/>
</dbReference>
<organism evidence="2 3">
    <name type="scientific">Bradyrhizobium niftali</name>
    <dbReference type="NCBI Taxonomy" id="2560055"/>
    <lineage>
        <taxon>Bacteria</taxon>
        <taxon>Pseudomonadati</taxon>
        <taxon>Pseudomonadota</taxon>
        <taxon>Alphaproteobacteria</taxon>
        <taxon>Hyphomicrobiales</taxon>
        <taxon>Nitrobacteraceae</taxon>
        <taxon>Bradyrhizobium</taxon>
    </lineage>
</organism>
<evidence type="ECO:0000256" key="1">
    <source>
        <dbReference type="SAM" id="MobiDB-lite"/>
    </source>
</evidence>
<protein>
    <submittedName>
        <fullName evidence="2">Uncharacterized protein</fullName>
    </submittedName>
</protein>
<proteinExistence type="predicted"/>
<comment type="caution">
    <text evidence="2">The sequence shown here is derived from an EMBL/GenBank/DDBJ whole genome shotgun (WGS) entry which is preliminary data.</text>
</comment>
<sequence>MRVAGPRISSASRRKGRRAAQHPGHESLFVRRLRRAPPAAKIPPTAPPETHRRTPWEPPSPSSVPTARTPRATSPMPRAATRRAWS</sequence>
<reference evidence="2 3" key="1">
    <citation type="submission" date="2019-03" db="EMBL/GenBank/DDBJ databases">
        <title>Bradyrhizobium diversity isolated from nodules of Chamaecrista fasciculata.</title>
        <authorList>
            <person name="Klepa M.S."/>
            <person name="Urquiaga M.O."/>
            <person name="Hungria M."/>
            <person name="Delamuta J.R."/>
        </authorList>
    </citation>
    <scope>NUCLEOTIDE SEQUENCE [LARGE SCALE GENOMIC DNA]</scope>
    <source>
        <strain evidence="2 3">CNPSo 3448</strain>
    </source>
</reference>
<accession>A0A4Y9LFE9</accession>
<dbReference type="EMBL" id="SPQT01000026">
    <property type="protein sequence ID" value="TFV42320.1"/>
    <property type="molecule type" value="Genomic_DNA"/>
</dbReference>